<evidence type="ECO:0000313" key="10">
    <source>
        <dbReference type="EMBL" id="SHF30868.1"/>
    </source>
</evidence>
<keyword evidence="4 8" id="KW-1133">Transmembrane helix</keyword>
<keyword evidence="7" id="KW-0175">Coiled coil</keyword>
<evidence type="ECO:0000313" key="11">
    <source>
        <dbReference type="Proteomes" id="UP000242857"/>
    </source>
</evidence>
<evidence type="ECO:0000256" key="8">
    <source>
        <dbReference type="SAM" id="Phobius"/>
    </source>
</evidence>
<organism evidence="10 11">
    <name type="scientific">Thermomonas hydrothermalis</name>
    <dbReference type="NCBI Taxonomy" id="213588"/>
    <lineage>
        <taxon>Bacteria</taxon>
        <taxon>Pseudomonadati</taxon>
        <taxon>Pseudomonadota</taxon>
        <taxon>Gammaproteobacteria</taxon>
        <taxon>Lysobacterales</taxon>
        <taxon>Lysobacteraceae</taxon>
        <taxon>Thermomonas</taxon>
    </lineage>
</organism>
<evidence type="ECO:0000259" key="9">
    <source>
        <dbReference type="Pfam" id="PF01618"/>
    </source>
</evidence>
<dbReference type="OrthoDB" id="7524818at2"/>
<dbReference type="NCBIfam" id="NF033916">
    <property type="entry name" value="antiphage_ZorA_3"/>
    <property type="match status" value="1"/>
</dbReference>
<gene>
    <name evidence="10" type="ORF">SAMN02745204_02236</name>
</gene>
<dbReference type="EMBL" id="FQUK01000057">
    <property type="protein sequence ID" value="SHF30868.1"/>
    <property type="molecule type" value="Genomic_DNA"/>
</dbReference>
<evidence type="ECO:0000256" key="6">
    <source>
        <dbReference type="RuleBase" id="RU004057"/>
    </source>
</evidence>
<evidence type="ECO:0000256" key="4">
    <source>
        <dbReference type="ARBA" id="ARBA00022989"/>
    </source>
</evidence>
<feature type="transmembrane region" description="Helical" evidence="8">
    <location>
        <begin position="171"/>
        <end position="191"/>
    </location>
</feature>
<dbReference type="GO" id="GO:0005886">
    <property type="term" value="C:plasma membrane"/>
    <property type="evidence" value="ECO:0007669"/>
    <property type="project" value="UniProtKB-SubCell"/>
</dbReference>
<reference evidence="11" key="1">
    <citation type="submission" date="2016-11" db="EMBL/GenBank/DDBJ databases">
        <authorList>
            <person name="Varghese N."/>
            <person name="Submissions S."/>
        </authorList>
    </citation>
    <scope>NUCLEOTIDE SEQUENCE [LARGE SCALE GENOMIC DNA]</scope>
    <source>
        <strain evidence="11">DSM 14834</strain>
    </source>
</reference>
<keyword evidence="2" id="KW-1003">Cell membrane</keyword>
<keyword evidence="5 8" id="KW-0472">Membrane</keyword>
<dbReference type="RefSeq" id="WP_072756615.1">
    <property type="nucleotide sequence ID" value="NZ_FQUK01000057.1"/>
</dbReference>
<comment type="subcellular location">
    <subcellularLocation>
        <location evidence="1">Cell membrane</location>
        <topology evidence="1">Multi-pass membrane protein</topology>
    </subcellularLocation>
    <subcellularLocation>
        <location evidence="6">Membrane</location>
        <topology evidence="6">Multi-pass membrane protein</topology>
    </subcellularLocation>
</comment>
<dbReference type="Proteomes" id="UP000242857">
    <property type="component" value="Unassembled WGS sequence"/>
</dbReference>
<keyword evidence="11" id="KW-1185">Reference proteome</keyword>
<sequence length="678" mass="74162">MNFQLLSSAPHHLVILGAVLLVLFLAFVGYFALPALRQALLLKKVLQSLESKDLKDARDPQTLDKAFPKDGEIAHLWREYKKTLYATSVETPDGIAEVRWASTAPAEVVWNSQLVVDQRVHAEFFKHLPGIFTGIGIIGTFFGLINGLSRFQVSANADVVRGSLESLMRTVGEAFFISATAITLAIIVTFVEKLVLTRLYRKVDAIAASLDRRFQAAVAEKFLELTVAHTEEAATQLKHLKGELLKDLRPILQELTDKHNETLERLVKEATRTHIEATQKNNELLGTTISNAITKTFTGPLEDIKGVVKQASSDQSAAAVKMLQDVMASFSQKLSDLFGNQITGINELNQRAAQTMQDAVMKLNELVVALQDAGKKSSDSMAERMAEAIEKMEQRQESINERTREFVEQIKALVTSSQTETSEKMQSTLQMLGEQVGGMLKEFQDAQEQALEAGRMREQETNKRTQATVNSLASSVDSLIEQIATASSRMEQSVAVLRDTTTTAISRLGEGADQVNAASRNFTAASDKVTGAMNQASTVTTKLTDLTTSLTVAASSLQQGLDDYKAHRESVGKLISDLNALVANAKTDVSITSDVLRRIEDAAKGLNNAQLQAEQFMAGVAEVLGKAHESFREAMLKTVRENNHEFQTKLSSAVALLGTSIKELDDVLSTVTPKGHSK</sequence>
<proteinExistence type="inferred from homology"/>
<dbReference type="AlphaFoldDB" id="A0A1M5AKR0"/>
<dbReference type="GO" id="GO:0015031">
    <property type="term" value="P:protein transport"/>
    <property type="evidence" value="ECO:0007669"/>
    <property type="project" value="UniProtKB-KW"/>
</dbReference>
<feature type="transmembrane region" description="Helical" evidence="8">
    <location>
        <begin position="12"/>
        <end position="33"/>
    </location>
</feature>
<feature type="coiled-coil region" evidence="7">
    <location>
        <begin position="382"/>
        <end position="409"/>
    </location>
</feature>
<protein>
    <submittedName>
        <fullName evidence="10">MotA/TolQ/ExbB proton channel family protein</fullName>
    </submittedName>
</protein>
<keyword evidence="6" id="KW-0813">Transport</keyword>
<name>A0A1M5AKR0_9GAMM</name>
<comment type="similarity">
    <text evidence="6">Belongs to the exbB/tolQ family.</text>
</comment>
<dbReference type="InterPro" id="IPR002898">
    <property type="entry name" value="MotA_ExbB_proton_chnl"/>
</dbReference>
<keyword evidence="6" id="KW-0653">Protein transport</keyword>
<evidence type="ECO:0000256" key="3">
    <source>
        <dbReference type="ARBA" id="ARBA00022692"/>
    </source>
</evidence>
<dbReference type="SUPFAM" id="SSF58113">
    <property type="entry name" value="Apolipoprotein A-I"/>
    <property type="match status" value="1"/>
</dbReference>
<dbReference type="STRING" id="213588.SAMN02745204_02236"/>
<accession>A0A1M5AKR0</accession>
<feature type="transmembrane region" description="Helical" evidence="8">
    <location>
        <begin position="128"/>
        <end position="151"/>
    </location>
</feature>
<evidence type="ECO:0000256" key="2">
    <source>
        <dbReference type="ARBA" id="ARBA00022475"/>
    </source>
</evidence>
<feature type="domain" description="MotA/TolQ/ExbB proton channel" evidence="9">
    <location>
        <begin position="119"/>
        <end position="204"/>
    </location>
</feature>
<evidence type="ECO:0000256" key="7">
    <source>
        <dbReference type="SAM" id="Coils"/>
    </source>
</evidence>
<keyword evidence="3 8" id="KW-0812">Transmembrane</keyword>
<dbReference type="Pfam" id="PF01618">
    <property type="entry name" value="MotA_ExbB"/>
    <property type="match status" value="1"/>
</dbReference>
<evidence type="ECO:0000256" key="1">
    <source>
        <dbReference type="ARBA" id="ARBA00004651"/>
    </source>
</evidence>
<evidence type="ECO:0000256" key="5">
    <source>
        <dbReference type="ARBA" id="ARBA00023136"/>
    </source>
</evidence>